<evidence type="ECO:0000259" key="3">
    <source>
        <dbReference type="Pfam" id="PF21388"/>
    </source>
</evidence>
<dbReference type="Gene3D" id="1.20.58.2190">
    <property type="match status" value="1"/>
</dbReference>
<proteinExistence type="inferred from homology"/>
<keyword evidence="5" id="KW-1185">Reference proteome</keyword>
<dbReference type="AlphaFoldDB" id="A0A4W4FNR3"/>
<dbReference type="Proteomes" id="UP000314983">
    <property type="component" value="Chromosome 4"/>
</dbReference>
<feature type="compositionally biased region" description="Polar residues" evidence="2">
    <location>
        <begin position="223"/>
        <end position="233"/>
    </location>
</feature>
<dbReference type="OMA" id="LPTCRPG"/>
<dbReference type="GO" id="GO:0005737">
    <property type="term" value="C:cytoplasm"/>
    <property type="evidence" value="ECO:0007669"/>
    <property type="project" value="TreeGrafter"/>
</dbReference>
<sequence length="414" mass="46073">VGSLSDLIMYHTSLERQIQRGNWSPVCRDEELYKETEGLLSKGSCHDTHSAVGFDPLSVMEASLQAQLFTSGQTGLGRLAKAFEVLELAALNLYLCPWRKEYRVVKVRQVLCFLFSGRLNLFGLLGYVPGGAGDEEQLRLRSRPVPADALLTLAHAFFTARVECSLQLCALAPVSHGVQQELQLVQERLQGHSLKVALERTRRMVKSTPQNSNRDLSELDMYTDQSPASGWQTESDHMAAPPNYAYIPPEETLPPRASHGSSSQSERVSEENTGKAQTVCVSTATYQMSPKTRLSPTQRTVSSQKPTTTSENKNQVVAVGSQINESRVGQRACSCFKPADMYAHQCIQCREVHSVDCSRFTICKEQGHDLQRVQPHGAERLTSDSSQNILSFNSQNIRHEQLTSRVSLYRLLSD</sequence>
<evidence type="ECO:0000313" key="5">
    <source>
        <dbReference type="Proteomes" id="UP000314983"/>
    </source>
</evidence>
<feature type="domain" description="Spermatogenesis-associated protein 2 PUB-like" evidence="3">
    <location>
        <begin position="70"/>
        <end position="189"/>
    </location>
</feature>
<feature type="region of interest" description="Disordered" evidence="2">
    <location>
        <begin position="203"/>
        <end position="277"/>
    </location>
</feature>
<dbReference type="Ensembl" id="ENSEEET00000026281.2">
    <property type="protein sequence ID" value="ENSEEEP00000025984.2"/>
    <property type="gene ID" value="ENSEEEG00000012589.2"/>
</dbReference>
<reference evidence="5" key="1">
    <citation type="journal article" date="2014" name="Science">
        <title>Nonhuman genetics. Genomic basis for the convergent evolution of electric organs.</title>
        <authorList>
            <person name="Gallant J.R."/>
            <person name="Traeger L.L."/>
            <person name="Volkening J.D."/>
            <person name="Moffett H."/>
            <person name="Chen P.H."/>
            <person name="Novina C.D."/>
            <person name="Phillips G.N.Jr."/>
            <person name="Anand R."/>
            <person name="Wells G.B."/>
            <person name="Pinch M."/>
            <person name="Guth R."/>
            <person name="Unguez G.A."/>
            <person name="Albert J.S."/>
            <person name="Zakon H.H."/>
            <person name="Samanta M.P."/>
            <person name="Sussman M.R."/>
        </authorList>
    </citation>
    <scope>NUCLEOTIDE SEQUENCE [LARGE SCALE GENOMIC DNA]</scope>
</reference>
<reference evidence="5" key="2">
    <citation type="journal article" date="2017" name="Sci. Adv.">
        <title>A tail of two voltages: Proteomic comparison of the three electric organs of the electric eel.</title>
        <authorList>
            <person name="Traeger L.L."/>
            <person name="Sabat G."/>
            <person name="Barrett-Wilt G.A."/>
            <person name="Wells G.B."/>
            <person name="Sussman M.R."/>
        </authorList>
    </citation>
    <scope>NUCLEOTIDE SEQUENCE [LARGE SCALE GENOMIC DNA]</scope>
</reference>
<protein>
    <recommendedName>
        <fullName evidence="3">Spermatogenesis-associated protein 2 PUB-like domain-containing protein</fullName>
    </recommendedName>
</protein>
<dbReference type="STRING" id="8005.ENSEEEP00000025984"/>
<evidence type="ECO:0000313" key="4">
    <source>
        <dbReference type="Ensembl" id="ENSEEEP00000025984.2"/>
    </source>
</evidence>
<comment type="similarity">
    <text evidence="1">Belongs to the SPATA2 family.</text>
</comment>
<reference evidence="4" key="3">
    <citation type="submission" date="2020-05" db="EMBL/GenBank/DDBJ databases">
        <title>Electrophorus electricus (electric eel) genome, fEleEle1, primary haplotype.</title>
        <authorList>
            <person name="Myers G."/>
            <person name="Meyer A."/>
            <person name="Fedrigo O."/>
            <person name="Formenti G."/>
            <person name="Rhie A."/>
            <person name="Tracey A."/>
            <person name="Sims Y."/>
            <person name="Jarvis E.D."/>
        </authorList>
    </citation>
    <scope>NUCLEOTIDE SEQUENCE [LARGE SCALE GENOMIC DNA]</scope>
</reference>
<feature type="region of interest" description="Disordered" evidence="2">
    <location>
        <begin position="289"/>
        <end position="313"/>
    </location>
</feature>
<dbReference type="PANTHER" id="PTHR15326">
    <property type="entry name" value="SPERMATOGENESIS-ASSOCIATED PROTEIN 2/TAMOZHENNIC"/>
    <property type="match status" value="1"/>
</dbReference>
<evidence type="ECO:0000256" key="1">
    <source>
        <dbReference type="ARBA" id="ARBA00038142"/>
    </source>
</evidence>
<dbReference type="InterPro" id="IPR048839">
    <property type="entry name" value="SPATA2_PUB-like"/>
</dbReference>
<reference evidence="4" key="5">
    <citation type="submission" date="2025-09" db="UniProtKB">
        <authorList>
            <consortium name="Ensembl"/>
        </authorList>
    </citation>
    <scope>IDENTIFICATION</scope>
</reference>
<dbReference type="PANTHER" id="PTHR15326:SF7">
    <property type="entry name" value="SPERMATOGENESIS-ASSOCIATED PROTEIN 2-LIKE PROTEIN"/>
    <property type="match status" value="1"/>
</dbReference>
<reference evidence="4" key="4">
    <citation type="submission" date="2025-08" db="UniProtKB">
        <authorList>
            <consortium name="Ensembl"/>
        </authorList>
    </citation>
    <scope>IDENTIFICATION</scope>
</reference>
<evidence type="ECO:0000256" key="2">
    <source>
        <dbReference type="SAM" id="MobiDB-lite"/>
    </source>
</evidence>
<name>A0A4W4FNR3_ELEEL</name>
<organism evidence="4 5">
    <name type="scientific">Electrophorus electricus</name>
    <name type="common">Electric eel</name>
    <name type="synonym">Gymnotus electricus</name>
    <dbReference type="NCBI Taxonomy" id="8005"/>
    <lineage>
        <taxon>Eukaryota</taxon>
        <taxon>Metazoa</taxon>
        <taxon>Chordata</taxon>
        <taxon>Craniata</taxon>
        <taxon>Vertebrata</taxon>
        <taxon>Euteleostomi</taxon>
        <taxon>Actinopterygii</taxon>
        <taxon>Neopterygii</taxon>
        <taxon>Teleostei</taxon>
        <taxon>Ostariophysi</taxon>
        <taxon>Gymnotiformes</taxon>
        <taxon>Gymnotoidei</taxon>
        <taxon>Gymnotidae</taxon>
        <taxon>Electrophorus</taxon>
    </lineage>
</organism>
<dbReference type="Pfam" id="PF21388">
    <property type="entry name" value="SPATA2_PUB-like"/>
    <property type="match status" value="1"/>
</dbReference>
<accession>A0A4W4FNR3</accession>